<evidence type="ECO:0000256" key="1">
    <source>
        <dbReference type="ARBA" id="ARBA00006068"/>
    </source>
</evidence>
<feature type="compositionally biased region" description="Polar residues" evidence="2">
    <location>
        <begin position="468"/>
        <end position="480"/>
    </location>
</feature>
<reference evidence="6 7" key="1">
    <citation type="journal article" date="2015" name="Genome Announc.">
        <title>Draft Genome Sequence of Filamentous Marine Cyanobacterium Lyngbya confervoides Strain BDU141951.</title>
        <authorList>
            <person name="Chandrababunaidu M.M."/>
            <person name="Sen D."/>
            <person name="Tripathy S."/>
        </authorList>
    </citation>
    <scope>NUCLEOTIDE SEQUENCE [LARGE SCALE GENOMIC DNA]</scope>
    <source>
        <strain evidence="6 7">BDU141951</strain>
    </source>
</reference>
<organism evidence="6 7">
    <name type="scientific">Lyngbya confervoides BDU141951</name>
    <dbReference type="NCBI Taxonomy" id="1574623"/>
    <lineage>
        <taxon>Bacteria</taxon>
        <taxon>Bacillati</taxon>
        <taxon>Cyanobacteriota</taxon>
        <taxon>Cyanophyceae</taxon>
        <taxon>Oscillatoriophycideae</taxon>
        <taxon>Oscillatoriales</taxon>
        <taxon>Microcoleaceae</taxon>
        <taxon>Lyngbya</taxon>
    </lineage>
</organism>
<dbReference type="RefSeq" id="WP_201277206.1">
    <property type="nucleotide sequence ID" value="NZ_JTHE03000109.1"/>
</dbReference>
<feature type="compositionally biased region" description="Basic and acidic residues" evidence="2">
    <location>
        <begin position="440"/>
        <end position="456"/>
    </location>
</feature>
<dbReference type="InterPro" id="IPR004474">
    <property type="entry name" value="LytR_CpsA_psr"/>
</dbReference>
<feature type="domain" description="LytR/CpsA/Psr regulator C-terminal" evidence="5">
    <location>
        <begin position="348"/>
        <end position="434"/>
    </location>
</feature>
<evidence type="ECO:0000313" key="7">
    <source>
        <dbReference type="Proteomes" id="UP000031561"/>
    </source>
</evidence>
<dbReference type="InterPro" id="IPR050922">
    <property type="entry name" value="LytR/CpsA/Psr_CW_biosynth"/>
</dbReference>
<evidence type="ECO:0000259" key="4">
    <source>
        <dbReference type="Pfam" id="PF03816"/>
    </source>
</evidence>
<proteinExistence type="inferred from homology"/>
<dbReference type="NCBIfam" id="TIGR00350">
    <property type="entry name" value="lytR_cpsA_psr"/>
    <property type="match status" value="1"/>
</dbReference>
<feature type="domain" description="Cell envelope-related transcriptional attenuator" evidence="4">
    <location>
        <begin position="100"/>
        <end position="248"/>
    </location>
</feature>
<comment type="caution">
    <text evidence="6">The sequence shown here is derived from an EMBL/GenBank/DDBJ whole genome shotgun (WGS) entry which is preliminary data.</text>
</comment>
<accession>A0ABD4T886</accession>
<protein>
    <submittedName>
        <fullName evidence="6">LCP family protein</fullName>
    </submittedName>
</protein>
<evidence type="ECO:0000256" key="2">
    <source>
        <dbReference type="SAM" id="MobiDB-lite"/>
    </source>
</evidence>
<sequence length="480" mass="54213">MARSQRDRQPNAQPQWGRWLMWGFTFTSVITLSAALGASLALITPFRAGQAQGDGQPFSITDLFKEGLQYGIARPVNILVMGVDLNPDAEPGSPEIFKSRSDTMLLVRLDPGTHKVNILSIPRDTRVEIPEVGLTKINHANWYGGPELASQVVSNTLNDVQIDRYVRISTGAFRELVDALGGVEVLVPQRMFYEDKTQGLYIDLEPGLQELNGRQAEGFSRFRNDQAGDIGRAQRQQILLKALQKKLSNPLMLTKIPHILGILQKYIDSDLSMGEMLALVQFSLQLKSEQLQMTLLPGRFSGPEEFDASYWIMDYAGMDRVMQAQFEVDPPQGYESATNDDPEQDYWLRIDIQNATPDPEAAYYMASYVQNLGYTNVHVDEDWPTPIKKTQVIPQWGNVPAGRRLQETLAKSELVVDSTGALQSDLTIRLGTDWLESREAREFIQPRENRSDRDYSDESQEYGDPPDWNSSPNDYNDNRF</sequence>
<evidence type="ECO:0000256" key="3">
    <source>
        <dbReference type="SAM" id="Phobius"/>
    </source>
</evidence>
<feature type="region of interest" description="Disordered" evidence="2">
    <location>
        <begin position="440"/>
        <end position="480"/>
    </location>
</feature>
<gene>
    <name evidence="6" type="ORF">QQ91_0019485</name>
</gene>
<dbReference type="PANTHER" id="PTHR33392">
    <property type="entry name" value="POLYISOPRENYL-TEICHOIC ACID--PEPTIDOGLYCAN TEICHOIC ACID TRANSFERASE TAGU"/>
    <property type="match status" value="1"/>
</dbReference>
<dbReference type="Proteomes" id="UP000031561">
    <property type="component" value="Unassembled WGS sequence"/>
</dbReference>
<keyword evidence="3" id="KW-0812">Transmembrane</keyword>
<dbReference type="PANTHER" id="PTHR33392:SF6">
    <property type="entry name" value="POLYISOPRENYL-TEICHOIC ACID--PEPTIDOGLYCAN TEICHOIC ACID TRANSFERASE TAGU"/>
    <property type="match status" value="1"/>
</dbReference>
<dbReference type="Pfam" id="PF13399">
    <property type="entry name" value="LytR_C"/>
    <property type="match status" value="1"/>
</dbReference>
<dbReference type="InterPro" id="IPR027381">
    <property type="entry name" value="LytR/CpsA/Psr_C"/>
</dbReference>
<keyword evidence="7" id="KW-1185">Reference proteome</keyword>
<keyword evidence="3" id="KW-0472">Membrane</keyword>
<evidence type="ECO:0000313" key="6">
    <source>
        <dbReference type="EMBL" id="MCM1985007.1"/>
    </source>
</evidence>
<evidence type="ECO:0000259" key="5">
    <source>
        <dbReference type="Pfam" id="PF13399"/>
    </source>
</evidence>
<dbReference type="EMBL" id="JTHE03000109">
    <property type="protein sequence ID" value="MCM1985007.1"/>
    <property type="molecule type" value="Genomic_DNA"/>
</dbReference>
<feature type="transmembrane region" description="Helical" evidence="3">
    <location>
        <begin position="20"/>
        <end position="43"/>
    </location>
</feature>
<dbReference type="Pfam" id="PF03816">
    <property type="entry name" value="LytR_cpsA_psr"/>
    <property type="match status" value="1"/>
</dbReference>
<dbReference type="Gene3D" id="3.40.630.190">
    <property type="entry name" value="LCP protein"/>
    <property type="match status" value="1"/>
</dbReference>
<name>A0ABD4T886_9CYAN</name>
<keyword evidence="3" id="KW-1133">Transmembrane helix</keyword>
<comment type="similarity">
    <text evidence="1">Belongs to the LytR/CpsA/Psr (LCP) family.</text>
</comment>
<dbReference type="AlphaFoldDB" id="A0ABD4T886"/>